<dbReference type="Proteomes" id="UP000504637">
    <property type="component" value="Unplaced"/>
</dbReference>
<feature type="region of interest" description="Disordered" evidence="13">
    <location>
        <begin position="347"/>
        <end position="423"/>
    </location>
</feature>
<proteinExistence type="predicted"/>
<feature type="domain" description="RING-type" evidence="15">
    <location>
        <begin position="249"/>
        <end position="291"/>
    </location>
</feature>
<keyword evidence="10 14" id="KW-1133">Transmembrane helix</keyword>
<keyword evidence="4" id="KW-0808">Transferase</keyword>
<feature type="region of interest" description="Disordered" evidence="13">
    <location>
        <begin position="217"/>
        <end position="241"/>
    </location>
</feature>
<dbReference type="SMART" id="SM00184">
    <property type="entry name" value="RING"/>
    <property type="match status" value="1"/>
</dbReference>
<reference evidence="17" key="3">
    <citation type="submission" date="2025-08" db="UniProtKB">
        <authorList>
            <consortium name="RefSeq"/>
        </authorList>
    </citation>
    <scope>IDENTIFICATION</scope>
    <source>
        <strain evidence="17">CBS 342.82</strain>
    </source>
</reference>
<keyword evidence="11 14" id="KW-0472">Membrane</keyword>
<dbReference type="SUPFAM" id="SSF57850">
    <property type="entry name" value="RING/U-box"/>
    <property type="match status" value="1"/>
</dbReference>
<evidence type="ECO:0000256" key="7">
    <source>
        <dbReference type="ARBA" id="ARBA00022771"/>
    </source>
</evidence>
<evidence type="ECO:0000256" key="2">
    <source>
        <dbReference type="ARBA" id="ARBA00004141"/>
    </source>
</evidence>
<keyword evidence="9" id="KW-0862">Zinc</keyword>
<evidence type="ECO:0000256" key="1">
    <source>
        <dbReference type="ARBA" id="ARBA00000900"/>
    </source>
</evidence>
<evidence type="ECO:0000313" key="17">
    <source>
        <dbReference type="RefSeq" id="XP_033456641.1"/>
    </source>
</evidence>
<keyword evidence="5 14" id="KW-0812">Transmembrane</keyword>
<evidence type="ECO:0000256" key="14">
    <source>
        <dbReference type="SAM" id="Phobius"/>
    </source>
</evidence>
<dbReference type="PANTHER" id="PTHR45977">
    <property type="entry name" value="TARGET OF ERK KINASE MPK-1"/>
    <property type="match status" value="1"/>
</dbReference>
<sequence length="423" mass="45896">MTSVSSSSTMTSSATGSPSPSSDPGTNPGTPNNSPLLFFVALGFGVVFTNLWIIVGVKYCFRYNQRNRLRNAGAGEAEIDLATMGTRPRRRREKKLMSMEEVNERFPLTKYKMWRVTREAQGLPTAGGVNANEVADAKAEAATIDTSRDPKTSSETARPPTALSAPQQDQTHVVRSPSPIGEDVATAGQDKKQERTIIVRTETADTVLTPAAEHYQPIPAAETHEDEDDDDPIRTAAPPEMLSAPGDSCAICLDNLDDEDDVRGLTCGHAFHAACVDPWLTGRRACCPLCKADYYVPKPRPEGAEPGAPGMPQPPQSIWLESRGPFSRPRMLLQGPHFFRHRAPENANEGQAQARPPAANDASDNNNNNNNVVRQQNDDSTSRAQGWIPSIPRIGRFNRPRNEAPAAAGTNPVTPQQLEAGTR</sequence>
<feature type="region of interest" description="Disordered" evidence="13">
    <location>
        <begin position="301"/>
        <end position="322"/>
    </location>
</feature>
<evidence type="ECO:0000313" key="16">
    <source>
        <dbReference type="Proteomes" id="UP000504637"/>
    </source>
</evidence>
<evidence type="ECO:0000256" key="6">
    <source>
        <dbReference type="ARBA" id="ARBA00022723"/>
    </source>
</evidence>
<protein>
    <recommendedName>
        <fullName evidence="3">RING-type E3 ubiquitin transferase</fullName>
        <ecNumber evidence="3">2.3.2.27</ecNumber>
    </recommendedName>
</protein>
<dbReference type="InterPro" id="IPR001841">
    <property type="entry name" value="Znf_RING"/>
</dbReference>
<feature type="region of interest" description="Disordered" evidence="13">
    <location>
        <begin position="139"/>
        <end position="193"/>
    </location>
</feature>
<evidence type="ECO:0000259" key="15">
    <source>
        <dbReference type="PROSITE" id="PS50089"/>
    </source>
</evidence>
<feature type="compositionally biased region" description="Polar residues" evidence="13">
    <location>
        <begin position="164"/>
        <end position="173"/>
    </location>
</feature>
<dbReference type="AlphaFoldDB" id="A0A6J3LV13"/>
<dbReference type="GO" id="GO:0061630">
    <property type="term" value="F:ubiquitin protein ligase activity"/>
    <property type="evidence" value="ECO:0007669"/>
    <property type="project" value="UniProtKB-EC"/>
</dbReference>
<comment type="subcellular location">
    <subcellularLocation>
        <location evidence="2">Membrane</location>
        <topology evidence="2">Multi-pass membrane protein</topology>
    </subcellularLocation>
</comment>
<evidence type="ECO:0000256" key="5">
    <source>
        <dbReference type="ARBA" id="ARBA00022692"/>
    </source>
</evidence>
<evidence type="ECO:0000256" key="10">
    <source>
        <dbReference type="ARBA" id="ARBA00022989"/>
    </source>
</evidence>
<dbReference type="Gene3D" id="3.30.40.10">
    <property type="entry name" value="Zinc/RING finger domain, C3HC4 (zinc finger)"/>
    <property type="match status" value="1"/>
</dbReference>
<organism evidence="17">
    <name type="scientific">Dissoconium aciculare CBS 342.82</name>
    <dbReference type="NCBI Taxonomy" id="1314786"/>
    <lineage>
        <taxon>Eukaryota</taxon>
        <taxon>Fungi</taxon>
        <taxon>Dikarya</taxon>
        <taxon>Ascomycota</taxon>
        <taxon>Pezizomycotina</taxon>
        <taxon>Dothideomycetes</taxon>
        <taxon>Dothideomycetidae</taxon>
        <taxon>Mycosphaerellales</taxon>
        <taxon>Dissoconiaceae</taxon>
        <taxon>Dissoconium</taxon>
    </lineage>
</organism>
<dbReference type="Pfam" id="PF13639">
    <property type="entry name" value="zf-RING_2"/>
    <property type="match status" value="1"/>
</dbReference>
<dbReference type="OrthoDB" id="8062037at2759"/>
<evidence type="ECO:0000256" key="13">
    <source>
        <dbReference type="SAM" id="MobiDB-lite"/>
    </source>
</evidence>
<feature type="region of interest" description="Disordered" evidence="13">
    <location>
        <begin position="1"/>
        <end position="29"/>
    </location>
</feature>
<dbReference type="GO" id="GO:0008270">
    <property type="term" value="F:zinc ion binding"/>
    <property type="evidence" value="ECO:0007669"/>
    <property type="project" value="UniProtKB-KW"/>
</dbReference>
<dbReference type="PANTHER" id="PTHR45977:SF13">
    <property type="entry name" value="GB|AAF27103.1"/>
    <property type="match status" value="1"/>
</dbReference>
<feature type="transmembrane region" description="Helical" evidence="14">
    <location>
        <begin position="36"/>
        <end position="61"/>
    </location>
</feature>
<dbReference type="GeneID" id="54363511"/>
<dbReference type="GO" id="GO:0006511">
    <property type="term" value="P:ubiquitin-dependent protein catabolic process"/>
    <property type="evidence" value="ECO:0007669"/>
    <property type="project" value="TreeGrafter"/>
</dbReference>
<dbReference type="CDD" id="cd16473">
    <property type="entry name" value="RING-H2_RNF103"/>
    <property type="match status" value="1"/>
</dbReference>
<accession>A0A6J3LV13</accession>
<dbReference type="FunFam" id="3.30.40.10:FF:000539">
    <property type="entry name" value="Ring finger domain protein"/>
    <property type="match status" value="1"/>
</dbReference>
<feature type="compositionally biased region" description="Polar residues" evidence="13">
    <location>
        <begin position="411"/>
        <end position="423"/>
    </location>
</feature>
<reference evidence="17" key="2">
    <citation type="submission" date="2020-04" db="EMBL/GenBank/DDBJ databases">
        <authorList>
            <consortium name="NCBI Genome Project"/>
        </authorList>
    </citation>
    <scope>NUCLEOTIDE SEQUENCE</scope>
    <source>
        <strain evidence="17">CBS 342.82</strain>
    </source>
</reference>
<evidence type="ECO:0000256" key="4">
    <source>
        <dbReference type="ARBA" id="ARBA00022679"/>
    </source>
</evidence>
<evidence type="ECO:0000256" key="11">
    <source>
        <dbReference type="ARBA" id="ARBA00023136"/>
    </source>
</evidence>
<dbReference type="PROSITE" id="PS50089">
    <property type="entry name" value="ZF_RING_2"/>
    <property type="match status" value="1"/>
</dbReference>
<name>A0A6J3LV13_9PEZI</name>
<dbReference type="InterPro" id="IPR013083">
    <property type="entry name" value="Znf_RING/FYVE/PHD"/>
</dbReference>
<evidence type="ECO:0000256" key="3">
    <source>
        <dbReference type="ARBA" id="ARBA00012483"/>
    </source>
</evidence>
<comment type="catalytic activity">
    <reaction evidence="1">
        <text>S-ubiquitinyl-[E2 ubiquitin-conjugating enzyme]-L-cysteine + [acceptor protein]-L-lysine = [E2 ubiquitin-conjugating enzyme]-L-cysteine + N(6)-ubiquitinyl-[acceptor protein]-L-lysine.</text>
        <dbReference type="EC" id="2.3.2.27"/>
    </reaction>
</comment>
<dbReference type="RefSeq" id="XP_033456641.1">
    <property type="nucleotide sequence ID" value="XM_033605711.1"/>
</dbReference>
<evidence type="ECO:0000256" key="12">
    <source>
        <dbReference type="PROSITE-ProRule" id="PRU00175"/>
    </source>
</evidence>
<dbReference type="GO" id="GO:0016567">
    <property type="term" value="P:protein ubiquitination"/>
    <property type="evidence" value="ECO:0007669"/>
    <property type="project" value="TreeGrafter"/>
</dbReference>
<evidence type="ECO:0000256" key="9">
    <source>
        <dbReference type="ARBA" id="ARBA00022833"/>
    </source>
</evidence>
<evidence type="ECO:0000256" key="8">
    <source>
        <dbReference type="ARBA" id="ARBA00022786"/>
    </source>
</evidence>
<gene>
    <name evidence="17" type="ORF">K489DRAFT_383853</name>
</gene>
<keyword evidence="6" id="KW-0479">Metal-binding</keyword>
<keyword evidence="8" id="KW-0833">Ubl conjugation pathway</keyword>
<reference evidence="17" key="1">
    <citation type="submission" date="2020-01" db="EMBL/GenBank/DDBJ databases">
        <authorList>
            <consortium name="DOE Joint Genome Institute"/>
            <person name="Haridas S."/>
            <person name="Albert R."/>
            <person name="Binder M."/>
            <person name="Bloem J."/>
            <person name="Labutti K."/>
            <person name="Salamov A."/>
            <person name="Andreopoulos B."/>
            <person name="Baker S.E."/>
            <person name="Barry K."/>
            <person name="Bills G."/>
            <person name="Bluhm B.H."/>
            <person name="Cannon C."/>
            <person name="Castanera R."/>
            <person name="Culley D.E."/>
            <person name="Daum C."/>
            <person name="Ezra D."/>
            <person name="Gonzalez J.B."/>
            <person name="Henrissat B."/>
            <person name="Kuo A."/>
            <person name="Liang C."/>
            <person name="Lipzen A."/>
            <person name="Lutzoni F."/>
            <person name="Magnuson J."/>
            <person name="Mondo S."/>
            <person name="Nolan M."/>
            <person name="Ohm R."/>
            <person name="Pangilinan J."/>
            <person name="Park H.-J."/>
            <person name="Ramirez L."/>
            <person name="Alfaro M."/>
            <person name="Sun H."/>
            <person name="Tritt A."/>
            <person name="Yoshinaga Y."/>
            <person name="Zwiers L.-H."/>
            <person name="Turgeon B.G."/>
            <person name="Goodwin S.B."/>
            <person name="Spatafora J.W."/>
            <person name="Crous P.W."/>
            <person name="Grigoriev I.V."/>
        </authorList>
    </citation>
    <scope>NUCLEOTIDE SEQUENCE</scope>
    <source>
        <strain evidence="17">CBS 342.82</strain>
    </source>
</reference>
<feature type="compositionally biased region" description="Low complexity" evidence="13">
    <location>
        <begin position="354"/>
        <end position="375"/>
    </location>
</feature>
<dbReference type="EC" id="2.3.2.27" evidence="3"/>
<keyword evidence="16" id="KW-1185">Reference proteome</keyword>
<keyword evidence="7 12" id="KW-0863">Zinc-finger</keyword>
<dbReference type="GO" id="GO:0016020">
    <property type="term" value="C:membrane"/>
    <property type="evidence" value="ECO:0007669"/>
    <property type="project" value="UniProtKB-SubCell"/>
</dbReference>